<dbReference type="AlphaFoldDB" id="A0A2M6W2Y7"/>
<evidence type="ECO:0000256" key="1">
    <source>
        <dbReference type="ARBA" id="ARBA00002268"/>
    </source>
</evidence>
<dbReference type="UniPathway" id="UPA00392"/>
<dbReference type="Pfam" id="PF02677">
    <property type="entry name" value="QueH"/>
    <property type="match status" value="1"/>
</dbReference>
<comment type="caution">
    <text evidence="18">The sequence shown here is derived from an EMBL/GenBank/DDBJ whole genome shotgun (WGS) entry which is preliminary data.</text>
</comment>
<feature type="binding site" evidence="17">
    <location>
        <position position="91"/>
    </location>
    <ligand>
        <name>[4Fe-4S] cluster</name>
        <dbReference type="ChEBI" id="CHEBI:49883"/>
    </ligand>
</feature>
<evidence type="ECO:0000256" key="6">
    <source>
        <dbReference type="ARBA" id="ARBA00022485"/>
    </source>
</evidence>
<keyword evidence="9 17" id="KW-0671">Queuosine biosynthesis</keyword>
<evidence type="ECO:0000256" key="14">
    <source>
        <dbReference type="ARBA" id="ARBA00023284"/>
    </source>
</evidence>
<feature type="binding site" evidence="17">
    <location>
        <position position="94"/>
    </location>
    <ligand>
        <name>[4Fe-4S] cluster</name>
        <dbReference type="ChEBI" id="CHEBI:49883"/>
    </ligand>
</feature>
<comment type="pathway">
    <text evidence="2 17">tRNA modification; tRNA-queuosine biosynthesis.</text>
</comment>
<comment type="catalytic activity">
    <reaction evidence="16 17">
        <text>epoxyqueuosine(34) in tRNA + AH2 = queuosine(34) in tRNA + A + H2O</text>
        <dbReference type="Rhea" id="RHEA:32159"/>
        <dbReference type="Rhea" id="RHEA-COMP:18571"/>
        <dbReference type="Rhea" id="RHEA-COMP:18582"/>
        <dbReference type="ChEBI" id="CHEBI:13193"/>
        <dbReference type="ChEBI" id="CHEBI:15377"/>
        <dbReference type="ChEBI" id="CHEBI:17499"/>
        <dbReference type="ChEBI" id="CHEBI:194431"/>
        <dbReference type="ChEBI" id="CHEBI:194443"/>
        <dbReference type="EC" id="1.17.99.6"/>
    </reaction>
</comment>
<name>A0A2M6W2Y7_9BACT</name>
<dbReference type="InterPro" id="IPR003828">
    <property type="entry name" value="QueH"/>
</dbReference>
<keyword evidence="12 17" id="KW-0411">Iron-sulfur</keyword>
<dbReference type="EMBL" id="PFBX01000049">
    <property type="protein sequence ID" value="PIT87156.1"/>
    <property type="molecule type" value="Genomic_DNA"/>
</dbReference>
<keyword evidence="6 17" id="KW-0004">4Fe-4S</keyword>
<keyword evidence="10 17" id="KW-0560">Oxidoreductase</keyword>
<dbReference type="PANTHER" id="PTHR36701">
    <property type="entry name" value="EPOXYQUEUOSINE REDUCTASE QUEH"/>
    <property type="match status" value="1"/>
</dbReference>
<sequence>MSLQKPKLLLHVCCAPCSIAVIDELKNQFDLTVFFYNPNIYPKAEYLKRKKYVMLICREWNVPMIDADYETDIYARATIGLTDEPEGGRRCRECFKLRLAKTAKYSAEGGWRIFSTSLSSGRNKKAEMINAIGQELARQHGLEFLSKDWKKDGRQEKARQMIAQRNIYRQDYCGCVYSLKGVKKYD</sequence>
<evidence type="ECO:0000256" key="7">
    <source>
        <dbReference type="ARBA" id="ARBA00022694"/>
    </source>
</evidence>
<dbReference type="GO" id="GO:0051539">
    <property type="term" value="F:4 iron, 4 sulfur cluster binding"/>
    <property type="evidence" value="ECO:0007669"/>
    <property type="project" value="UniProtKB-UniRule"/>
</dbReference>
<evidence type="ECO:0000256" key="9">
    <source>
        <dbReference type="ARBA" id="ARBA00022785"/>
    </source>
</evidence>
<evidence type="ECO:0000256" key="17">
    <source>
        <dbReference type="HAMAP-Rule" id="MF_02089"/>
    </source>
</evidence>
<dbReference type="EC" id="1.17.99.6" evidence="4 17"/>
<evidence type="ECO:0000256" key="3">
    <source>
        <dbReference type="ARBA" id="ARBA00008207"/>
    </source>
</evidence>
<feature type="disulfide bond" description="Redox-active" evidence="17">
    <location>
        <begin position="173"/>
        <end position="175"/>
    </location>
</feature>
<evidence type="ECO:0000256" key="5">
    <source>
        <dbReference type="ARBA" id="ARBA00016895"/>
    </source>
</evidence>
<evidence type="ECO:0000256" key="2">
    <source>
        <dbReference type="ARBA" id="ARBA00004691"/>
    </source>
</evidence>
<evidence type="ECO:0000256" key="8">
    <source>
        <dbReference type="ARBA" id="ARBA00022723"/>
    </source>
</evidence>
<evidence type="ECO:0000256" key="16">
    <source>
        <dbReference type="ARBA" id="ARBA00047415"/>
    </source>
</evidence>
<feature type="binding site" evidence="17">
    <location>
        <position position="14"/>
    </location>
    <ligand>
        <name>[4Fe-4S] cluster</name>
        <dbReference type="ChEBI" id="CHEBI:49883"/>
    </ligand>
</feature>
<dbReference type="PANTHER" id="PTHR36701:SF1">
    <property type="entry name" value="EPOXYQUEUOSINE REDUCTASE QUEH"/>
    <property type="match status" value="1"/>
</dbReference>
<protein>
    <recommendedName>
        <fullName evidence="5 17">Epoxyqueuosine reductase QueH</fullName>
        <ecNumber evidence="4 17">1.17.99.6</ecNumber>
    </recommendedName>
    <alternativeName>
        <fullName evidence="15 17">Queuosine biosynthesis protein QueH</fullName>
    </alternativeName>
</protein>
<dbReference type="GO" id="GO:0052693">
    <property type="term" value="F:epoxyqueuosine reductase activity"/>
    <property type="evidence" value="ECO:0007669"/>
    <property type="project" value="UniProtKB-UniRule"/>
</dbReference>
<evidence type="ECO:0000256" key="13">
    <source>
        <dbReference type="ARBA" id="ARBA00023157"/>
    </source>
</evidence>
<dbReference type="HAMAP" id="MF_02089">
    <property type="entry name" value="QueH"/>
    <property type="match status" value="1"/>
</dbReference>
<dbReference type="GO" id="GO:0008616">
    <property type="term" value="P:tRNA queuosine(34) biosynthetic process"/>
    <property type="evidence" value="ECO:0007669"/>
    <property type="project" value="UniProtKB-UniRule"/>
</dbReference>
<reference evidence="19" key="1">
    <citation type="submission" date="2017-09" db="EMBL/GenBank/DDBJ databases">
        <title>Depth-based differentiation of microbial function through sediment-hosted aquifers and enrichment of novel symbionts in the deep terrestrial subsurface.</title>
        <authorList>
            <person name="Probst A.J."/>
            <person name="Ladd B."/>
            <person name="Jarett J.K."/>
            <person name="Geller-Mcgrath D.E."/>
            <person name="Sieber C.M.K."/>
            <person name="Emerson J.B."/>
            <person name="Anantharaman K."/>
            <person name="Thomas B.C."/>
            <person name="Malmstrom R."/>
            <person name="Stieglmeier M."/>
            <person name="Klingl A."/>
            <person name="Woyke T."/>
            <person name="Ryan C.M."/>
            <person name="Banfield J.F."/>
        </authorList>
    </citation>
    <scope>NUCLEOTIDE SEQUENCE [LARGE SCALE GENOMIC DNA]</scope>
</reference>
<evidence type="ECO:0000256" key="10">
    <source>
        <dbReference type="ARBA" id="ARBA00023002"/>
    </source>
</evidence>
<comment type="function">
    <text evidence="1 17">Catalyzes the conversion of epoxyqueuosine (oQ) to queuosine (Q), which is a hypermodified base found in the wobble positions of tRNA(Asp), tRNA(Asn), tRNA(His) and tRNA(Tyr).</text>
</comment>
<gene>
    <name evidence="17" type="primary">queH</name>
    <name evidence="18" type="ORF">COU31_04310</name>
</gene>
<keyword evidence="8 17" id="KW-0479">Metal-binding</keyword>
<evidence type="ECO:0000256" key="11">
    <source>
        <dbReference type="ARBA" id="ARBA00023004"/>
    </source>
</evidence>
<keyword evidence="13 17" id="KW-1015">Disulfide bond</keyword>
<dbReference type="Proteomes" id="UP000231183">
    <property type="component" value="Unassembled WGS sequence"/>
</dbReference>
<organism evidence="18 19">
    <name type="scientific">Candidatus Magasanikbacteria bacterium CG10_big_fil_rev_8_21_14_0_10_40_10</name>
    <dbReference type="NCBI Taxonomy" id="1974648"/>
    <lineage>
        <taxon>Bacteria</taxon>
        <taxon>Candidatus Magasanikiibacteriota</taxon>
    </lineage>
</organism>
<evidence type="ECO:0000313" key="18">
    <source>
        <dbReference type="EMBL" id="PIT87156.1"/>
    </source>
</evidence>
<evidence type="ECO:0000256" key="15">
    <source>
        <dbReference type="ARBA" id="ARBA00031446"/>
    </source>
</evidence>
<keyword evidence="7 17" id="KW-0819">tRNA processing</keyword>
<evidence type="ECO:0000313" key="19">
    <source>
        <dbReference type="Proteomes" id="UP000231183"/>
    </source>
</evidence>
<accession>A0A2M6W2Y7</accession>
<evidence type="ECO:0000256" key="4">
    <source>
        <dbReference type="ARBA" id="ARBA00012622"/>
    </source>
</evidence>
<dbReference type="GO" id="GO:0046872">
    <property type="term" value="F:metal ion binding"/>
    <property type="evidence" value="ECO:0007669"/>
    <property type="project" value="UniProtKB-KW"/>
</dbReference>
<comment type="similarity">
    <text evidence="3 17">Belongs to the QueH family.</text>
</comment>
<feature type="binding site" evidence="17">
    <location>
        <position position="13"/>
    </location>
    <ligand>
        <name>[4Fe-4S] cluster</name>
        <dbReference type="ChEBI" id="CHEBI:49883"/>
    </ligand>
</feature>
<evidence type="ECO:0000256" key="12">
    <source>
        <dbReference type="ARBA" id="ARBA00023014"/>
    </source>
</evidence>
<keyword evidence="14 17" id="KW-0676">Redox-active center</keyword>
<keyword evidence="11 17" id="KW-0408">Iron</keyword>
<proteinExistence type="inferred from homology"/>